<dbReference type="Proteomes" id="UP001199816">
    <property type="component" value="Unassembled WGS sequence"/>
</dbReference>
<dbReference type="InterPro" id="IPR018335">
    <property type="entry name" value="Tscrpt_reg_HTH_Crp-type_CS"/>
</dbReference>
<dbReference type="PROSITE" id="PS50042">
    <property type="entry name" value="CNMP_BINDING_3"/>
    <property type="match status" value="1"/>
</dbReference>
<dbReference type="PRINTS" id="PR00034">
    <property type="entry name" value="HTHCRP"/>
</dbReference>
<dbReference type="InterPro" id="IPR036390">
    <property type="entry name" value="WH_DNA-bd_sf"/>
</dbReference>
<evidence type="ECO:0000313" key="6">
    <source>
        <dbReference type="EMBL" id="MCD2422973.1"/>
    </source>
</evidence>
<name>A0ABS8PPE7_9BACT</name>
<evidence type="ECO:0000256" key="1">
    <source>
        <dbReference type="ARBA" id="ARBA00023015"/>
    </source>
</evidence>
<feature type="domain" description="HTH crp-type" evidence="5">
    <location>
        <begin position="147"/>
        <end position="218"/>
    </location>
</feature>
<evidence type="ECO:0000313" key="7">
    <source>
        <dbReference type="Proteomes" id="UP001199816"/>
    </source>
</evidence>
<gene>
    <name evidence="6" type="ORF">LQ567_09385</name>
</gene>
<dbReference type="InterPro" id="IPR050397">
    <property type="entry name" value="Env_Response_Regulators"/>
</dbReference>
<proteinExistence type="predicted"/>
<keyword evidence="1" id="KW-0805">Transcription regulation</keyword>
<dbReference type="SUPFAM" id="SSF51206">
    <property type="entry name" value="cAMP-binding domain-like"/>
    <property type="match status" value="1"/>
</dbReference>
<dbReference type="RefSeq" id="WP_231004244.1">
    <property type="nucleotide sequence ID" value="NZ_JAJNEC010000005.1"/>
</dbReference>
<dbReference type="Gene3D" id="2.60.120.10">
    <property type="entry name" value="Jelly Rolls"/>
    <property type="match status" value="1"/>
</dbReference>
<dbReference type="InterPro" id="IPR012318">
    <property type="entry name" value="HTH_CRP"/>
</dbReference>
<dbReference type="EMBL" id="JAJNEC010000005">
    <property type="protein sequence ID" value="MCD2422973.1"/>
    <property type="molecule type" value="Genomic_DNA"/>
</dbReference>
<dbReference type="PANTHER" id="PTHR24567:SF26">
    <property type="entry name" value="REGULATORY PROTEIN YEIL"/>
    <property type="match status" value="1"/>
</dbReference>
<keyword evidence="3" id="KW-0804">Transcription</keyword>
<sequence>MKEKQDAPDNNILYRHCMPEWRATVDANRQLLVVKKGQPVFSEQDVVKGVFFIRWGKVKIHQRWGNEKELIIRFAKNGDMIGYRGLGKGKVYPVSATALEDTGLMYLDIPFFEATLQVNPRLTYALMDFYANELEATEKRVRNMAHMEVKGRIAEAILMLKDNFGVNDEGYIDIRLTRQDMASFVGTTYETISRTIGELEAEKLIRTSDKRFALLKEKQLAKLAESNVK</sequence>
<dbReference type="CDD" id="cd00092">
    <property type="entry name" value="HTH_CRP"/>
    <property type="match status" value="1"/>
</dbReference>
<dbReference type="InterPro" id="IPR014710">
    <property type="entry name" value="RmlC-like_jellyroll"/>
</dbReference>
<dbReference type="InterPro" id="IPR018490">
    <property type="entry name" value="cNMP-bd_dom_sf"/>
</dbReference>
<reference evidence="6 7" key="1">
    <citation type="submission" date="2021-11" db="EMBL/GenBank/DDBJ databases">
        <title>Genomic of Niabella pedocola.</title>
        <authorList>
            <person name="Wu T."/>
        </authorList>
    </citation>
    <scope>NUCLEOTIDE SEQUENCE [LARGE SCALE GENOMIC DNA]</scope>
    <source>
        <strain evidence="6 7">JCM 31011</strain>
    </source>
</reference>
<dbReference type="PROSITE" id="PS51063">
    <property type="entry name" value="HTH_CRP_2"/>
    <property type="match status" value="1"/>
</dbReference>
<accession>A0ABS8PPE7</accession>
<dbReference type="InterPro" id="IPR036388">
    <property type="entry name" value="WH-like_DNA-bd_sf"/>
</dbReference>
<comment type="caution">
    <text evidence="6">The sequence shown here is derived from an EMBL/GenBank/DDBJ whole genome shotgun (WGS) entry which is preliminary data.</text>
</comment>
<dbReference type="SMART" id="SM00100">
    <property type="entry name" value="cNMP"/>
    <property type="match status" value="1"/>
</dbReference>
<dbReference type="Pfam" id="PF13545">
    <property type="entry name" value="HTH_Crp_2"/>
    <property type="match status" value="1"/>
</dbReference>
<dbReference type="InterPro" id="IPR000595">
    <property type="entry name" value="cNMP-bd_dom"/>
</dbReference>
<protein>
    <submittedName>
        <fullName evidence="6">Crp/Fnr family transcriptional regulator</fullName>
    </submittedName>
</protein>
<dbReference type="SMART" id="SM00419">
    <property type="entry name" value="HTH_CRP"/>
    <property type="match status" value="1"/>
</dbReference>
<keyword evidence="2" id="KW-0238">DNA-binding</keyword>
<evidence type="ECO:0000256" key="3">
    <source>
        <dbReference type="ARBA" id="ARBA00023163"/>
    </source>
</evidence>
<evidence type="ECO:0000259" key="4">
    <source>
        <dbReference type="PROSITE" id="PS50042"/>
    </source>
</evidence>
<feature type="domain" description="Cyclic nucleotide-binding" evidence="4">
    <location>
        <begin position="13"/>
        <end position="133"/>
    </location>
</feature>
<organism evidence="6 7">
    <name type="scientific">Niabella pedocola</name>
    <dbReference type="NCBI Taxonomy" id="1752077"/>
    <lineage>
        <taxon>Bacteria</taxon>
        <taxon>Pseudomonadati</taxon>
        <taxon>Bacteroidota</taxon>
        <taxon>Chitinophagia</taxon>
        <taxon>Chitinophagales</taxon>
        <taxon>Chitinophagaceae</taxon>
        <taxon>Niabella</taxon>
    </lineage>
</organism>
<evidence type="ECO:0000259" key="5">
    <source>
        <dbReference type="PROSITE" id="PS51063"/>
    </source>
</evidence>
<evidence type="ECO:0000256" key="2">
    <source>
        <dbReference type="ARBA" id="ARBA00023125"/>
    </source>
</evidence>
<keyword evidence="7" id="KW-1185">Reference proteome</keyword>
<dbReference type="Pfam" id="PF00027">
    <property type="entry name" value="cNMP_binding"/>
    <property type="match status" value="1"/>
</dbReference>
<dbReference type="CDD" id="cd00038">
    <property type="entry name" value="CAP_ED"/>
    <property type="match status" value="1"/>
</dbReference>
<dbReference type="PANTHER" id="PTHR24567">
    <property type="entry name" value="CRP FAMILY TRANSCRIPTIONAL REGULATORY PROTEIN"/>
    <property type="match status" value="1"/>
</dbReference>
<dbReference type="SUPFAM" id="SSF46785">
    <property type="entry name" value="Winged helix' DNA-binding domain"/>
    <property type="match status" value="1"/>
</dbReference>
<dbReference type="Gene3D" id="1.10.10.10">
    <property type="entry name" value="Winged helix-like DNA-binding domain superfamily/Winged helix DNA-binding domain"/>
    <property type="match status" value="1"/>
</dbReference>
<dbReference type="PROSITE" id="PS00042">
    <property type="entry name" value="HTH_CRP_1"/>
    <property type="match status" value="1"/>
</dbReference>